<dbReference type="STRING" id="51511.ENSCSAVP00000017355"/>
<evidence type="ECO:0000313" key="3">
    <source>
        <dbReference type="Ensembl" id="ENSCSAVP00000017355.1"/>
    </source>
</evidence>
<keyword evidence="1" id="KW-0175">Coiled coil</keyword>
<evidence type="ECO:0000256" key="2">
    <source>
        <dbReference type="SAM" id="MobiDB-lite"/>
    </source>
</evidence>
<evidence type="ECO:0000313" key="4">
    <source>
        <dbReference type="Proteomes" id="UP000007875"/>
    </source>
</evidence>
<reference evidence="4" key="1">
    <citation type="submission" date="2003-08" db="EMBL/GenBank/DDBJ databases">
        <authorList>
            <person name="Birren B."/>
            <person name="Nusbaum C."/>
            <person name="Abebe A."/>
            <person name="Abouelleil A."/>
            <person name="Adekoya E."/>
            <person name="Ait-zahra M."/>
            <person name="Allen N."/>
            <person name="Allen T."/>
            <person name="An P."/>
            <person name="Anderson M."/>
            <person name="Anderson S."/>
            <person name="Arachchi H."/>
            <person name="Armbruster J."/>
            <person name="Bachantsang P."/>
            <person name="Baldwin J."/>
            <person name="Barry A."/>
            <person name="Bayul T."/>
            <person name="Blitshsteyn B."/>
            <person name="Bloom T."/>
            <person name="Blye J."/>
            <person name="Boguslavskiy L."/>
            <person name="Borowsky M."/>
            <person name="Boukhgalter B."/>
            <person name="Brunache A."/>
            <person name="Butler J."/>
            <person name="Calixte N."/>
            <person name="Calvo S."/>
            <person name="Camarata J."/>
            <person name="Campo K."/>
            <person name="Chang J."/>
            <person name="Cheshatsang Y."/>
            <person name="Citroen M."/>
            <person name="Collymore A."/>
            <person name="Considine T."/>
            <person name="Cook A."/>
            <person name="Cooke P."/>
            <person name="Corum B."/>
            <person name="Cuomo C."/>
            <person name="David R."/>
            <person name="Dawoe T."/>
            <person name="Degray S."/>
            <person name="Dodge S."/>
            <person name="Dooley K."/>
            <person name="Dorje P."/>
            <person name="Dorjee K."/>
            <person name="Dorris L."/>
            <person name="Duffey N."/>
            <person name="Dupes A."/>
            <person name="Elkins T."/>
            <person name="Engels R."/>
            <person name="Erickson J."/>
            <person name="Farina A."/>
            <person name="Faro S."/>
            <person name="Ferreira P."/>
            <person name="Fischer H."/>
            <person name="Fitzgerald M."/>
            <person name="Foley K."/>
            <person name="Gage D."/>
            <person name="Galagan J."/>
            <person name="Gearin G."/>
            <person name="Gnerre S."/>
            <person name="Gnirke A."/>
            <person name="Goyette A."/>
            <person name="Graham J."/>
            <person name="Grandbois E."/>
            <person name="Gyaltsen K."/>
            <person name="Hafez N."/>
            <person name="Hagopian D."/>
            <person name="Hagos B."/>
            <person name="Hall J."/>
            <person name="Hatcher B."/>
            <person name="Heller A."/>
            <person name="Higgins H."/>
            <person name="Honan T."/>
            <person name="Horn A."/>
            <person name="Houde N."/>
            <person name="Hughes L."/>
            <person name="Hulme W."/>
            <person name="Husby E."/>
            <person name="Iliev I."/>
            <person name="Jaffe D."/>
            <person name="Jones C."/>
            <person name="Kamal M."/>
            <person name="Kamat A."/>
            <person name="Kamvysselis M."/>
            <person name="Karlsson E."/>
            <person name="Kells C."/>
            <person name="Kieu A."/>
            <person name="Kisner P."/>
            <person name="Kodira C."/>
            <person name="Kulbokas E."/>
            <person name="Labutti K."/>
            <person name="Lama D."/>
            <person name="Landers T."/>
            <person name="Leger J."/>
            <person name="Levine S."/>
            <person name="Lewis D."/>
            <person name="Lewis T."/>
            <person name="Lindblad-toh K."/>
            <person name="Liu X."/>
            <person name="Lokyitsang T."/>
            <person name="Lokyitsang Y."/>
            <person name="Lucien O."/>
            <person name="Lui A."/>
            <person name="Ma L.J."/>
            <person name="Mabbitt R."/>
            <person name="Macdonald J."/>
            <person name="Maclean C."/>
            <person name="Major J."/>
            <person name="Manning J."/>
            <person name="Marabella R."/>
            <person name="Maru K."/>
            <person name="Matthews C."/>
            <person name="Mauceli E."/>
            <person name="Mccarthy M."/>
            <person name="Mcdonough S."/>
            <person name="Mcghee T."/>
            <person name="Meldrim J."/>
            <person name="Meneus L."/>
            <person name="Mesirov J."/>
            <person name="Mihalev A."/>
            <person name="Mihova T."/>
            <person name="Mikkelsen T."/>
            <person name="Mlenga V."/>
            <person name="Moru K."/>
            <person name="Mozes J."/>
            <person name="Mulrain L."/>
            <person name="Munson G."/>
            <person name="Naylor J."/>
            <person name="Newes C."/>
            <person name="Nguyen C."/>
            <person name="Nguyen N."/>
            <person name="Nguyen T."/>
            <person name="Nicol R."/>
            <person name="Nielsen C."/>
            <person name="Nizzari M."/>
            <person name="Norbu C."/>
            <person name="Norbu N."/>
            <person name="O'donnell P."/>
            <person name="Okoawo O."/>
            <person name="O'leary S."/>
            <person name="Omotosho B."/>
            <person name="O'neill K."/>
            <person name="Osman S."/>
            <person name="Parker S."/>
            <person name="Perrin D."/>
            <person name="Phunkhang P."/>
            <person name="Piqani B."/>
            <person name="Purcell S."/>
            <person name="Rachupka T."/>
            <person name="Ramasamy U."/>
            <person name="Rameau R."/>
            <person name="Ray V."/>
            <person name="Raymond C."/>
            <person name="Retta R."/>
            <person name="Richardson S."/>
            <person name="Rise C."/>
            <person name="Rodriguez J."/>
            <person name="Rogers J."/>
            <person name="Rogov P."/>
            <person name="Rutman M."/>
            <person name="Schupbach R."/>
            <person name="Seaman C."/>
            <person name="Settipalli S."/>
            <person name="Sharpe T."/>
            <person name="Sheridan J."/>
            <person name="Sherpa N."/>
            <person name="Shi J."/>
            <person name="Smirnov S."/>
            <person name="Smith C."/>
            <person name="Sougnez C."/>
            <person name="Spencer B."/>
            <person name="Stalker J."/>
            <person name="Stange-thomann N."/>
            <person name="Stavropoulos S."/>
            <person name="Stetson K."/>
            <person name="Stone C."/>
            <person name="Stone S."/>
            <person name="Stubbs M."/>
            <person name="Talamas J."/>
            <person name="Tchuinga P."/>
            <person name="Tenzing P."/>
            <person name="Tesfaye S."/>
            <person name="Theodore J."/>
            <person name="Thoulutsang Y."/>
            <person name="Topham K."/>
            <person name="Towey S."/>
            <person name="Tsamla T."/>
            <person name="Tsomo N."/>
            <person name="Vallee D."/>
            <person name="Vassiliev H."/>
            <person name="Venkataraman V."/>
            <person name="Vinson J."/>
            <person name="Vo A."/>
            <person name="Wade C."/>
            <person name="Wang S."/>
            <person name="Wangchuk T."/>
            <person name="Wangdi T."/>
            <person name="Whittaker C."/>
            <person name="Wilkinson J."/>
            <person name="Wu Y."/>
            <person name="Wyman D."/>
            <person name="Yadav S."/>
            <person name="Yang S."/>
            <person name="Yang X."/>
            <person name="Yeager S."/>
            <person name="Yee E."/>
            <person name="Young G."/>
            <person name="Zainoun J."/>
            <person name="Zembeck L."/>
            <person name="Zimmer A."/>
            <person name="Zody M."/>
            <person name="Lander E."/>
        </authorList>
    </citation>
    <scope>NUCLEOTIDE SEQUENCE [LARGE SCALE GENOMIC DNA]</scope>
</reference>
<name>H2ZID9_CIOSA</name>
<reference evidence="3" key="2">
    <citation type="submission" date="2025-08" db="UniProtKB">
        <authorList>
            <consortium name="Ensembl"/>
        </authorList>
    </citation>
    <scope>IDENTIFICATION</scope>
</reference>
<feature type="coiled-coil region" evidence="1">
    <location>
        <begin position="56"/>
        <end position="121"/>
    </location>
</feature>
<reference evidence="3" key="3">
    <citation type="submission" date="2025-09" db="UniProtKB">
        <authorList>
            <consortium name="Ensembl"/>
        </authorList>
    </citation>
    <scope>IDENTIFICATION</scope>
</reference>
<dbReference type="Ensembl" id="ENSCSAVT00000017545.1">
    <property type="protein sequence ID" value="ENSCSAVP00000017355.1"/>
    <property type="gene ID" value="ENSCSAVG00000010218.1"/>
</dbReference>
<feature type="coiled-coil region" evidence="1">
    <location>
        <begin position="192"/>
        <end position="254"/>
    </location>
</feature>
<dbReference type="InParanoid" id="H2ZID9"/>
<evidence type="ECO:0008006" key="5">
    <source>
        <dbReference type="Google" id="ProtNLM"/>
    </source>
</evidence>
<dbReference type="AlphaFoldDB" id="H2ZID9"/>
<dbReference type="Proteomes" id="UP000007875">
    <property type="component" value="Unassembled WGS sequence"/>
</dbReference>
<evidence type="ECO:0000256" key="1">
    <source>
        <dbReference type="SAM" id="Coils"/>
    </source>
</evidence>
<protein>
    <recommendedName>
        <fullName evidence="5">Coiled-coil domain-containing protein 62</fullName>
    </recommendedName>
</protein>
<dbReference type="OMA" id="MEATFHI"/>
<sequence>MMHPRFHSSPKYSPGSSGGSFLADRNYTSNSNVKHDVTEEPLQMQDLESETIVKQRKELQLLIGELKDRDKELNEMVAAHHHQLSAWERDRNRVLDLEQKNDRLEVEIRKRNEQLRLLIQRLKVSESRQKKKDLLIDETKVKLVEAQHEIDASFTEKRELETMNDALNSSLSEISSKIGRLEANEQNFVTQLQLKEGDLVEAESEIREVKSKLRKAEAELNECRKNAAAAYVDMEQQKAKYKQCRAELDKTIAEMATKTGDLISA</sequence>
<feature type="region of interest" description="Disordered" evidence="2">
    <location>
        <begin position="1"/>
        <end position="42"/>
    </location>
</feature>
<organism evidence="3 4">
    <name type="scientific">Ciona savignyi</name>
    <name type="common">Pacific transparent sea squirt</name>
    <dbReference type="NCBI Taxonomy" id="51511"/>
    <lineage>
        <taxon>Eukaryota</taxon>
        <taxon>Metazoa</taxon>
        <taxon>Chordata</taxon>
        <taxon>Tunicata</taxon>
        <taxon>Ascidiacea</taxon>
        <taxon>Phlebobranchia</taxon>
        <taxon>Cionidae</taxon>
        <taxon>Ciona</taxon>
    </lineage>
</organism>
<dbReference type="GeneTree" id="ENSGT00940000167181"/>
<dbReference type="SUPFAM" id="SSF57997">
    <property type="entry name" value="Tropomyosin"/>
    <property type="match status" value="1"/>
</dbReference>
<dbReference type="eggNOG" id="ENOG502RHSF">
    <property type="taxonomic scope" value="Eukaryota"/>
</dbReference>
<accession>H2ZID9</accession>
<dbReference type="HOGENOM" id="CLU_1212145_0_0_1"/>
<keyword evidence="4" id="KW-1185">Reference proteome</keyword>
<proteinExistence type="predicted"/>